<dbReference type="PANTHER" id="PTHR33747:SF1">
    <property type="entry name" value="ADENYLATE CYCLASE-ASSOCIATED CAP C-TERMINAL DOMAIN-CONTAINING PROTEIN"/>
    <property type="match status" value="1"/>
</dbReference>
<dbReference type="AlphaFoldDB" id="A0A264W453"/>
<dbReference type="EMBL" id="NOKQ01000196">
    <property type="protein sequence ID" value="OZS78373.1"/>
    <property type="molecule type" value="Genomic_DNA"/>
</dbReference>
<keyword evidence="2" id="KW-1185">Reference proteome</keyword>
<sequence length="362" mass="41551">MRTMTTHEMDFTLNEILATVTKYDLDKIRKFADIKGVSKLNKPKLIEVLVDEQQLLFDGAMQLMDRVRFDELKRMAKSGYMEYAQANRLRISWYMKTSLAFPSIHEGKQVVVMPSEYRSRILEAAQDLDAQRIIKENDELIFVTKGLLETFGVLRWTELYEKLEALGMISARLQGSTVTKLINEFNDFEDYFEVTDKWISDLMVDEPEEMLAGIDTRPSIHPVEATKEQLLELGKRGELAKTKEYERFEKYLMKTFRVAKEDVQDLLGLTVIDIRNELTFHEVIQNLVESFEFSSKAEAAEFTSYVTKLANSTPRWLLKGHAPNDISRNEPVAAATPVTKAVGRNEPCPCGSGKKYKKCCGK</sequence>
<dbReference type="OrthoDB" id="9814022at2"/>
<evidence type="ECO:0000313" key="1">
    <source>
        <dbReference type="EMBL" id="OZS78373.1"/>
    </source>
</evidence>
<gene>
    <name evidence="1" type="ORF">CF394_06345</name>
</gene>
<name>A0A264W453_9BACL</name>
<dbReference type="Gene3D" id="3.10.450.50">
    <property type="match status" value="1"/>
</dbReference>
<dbReference type="Pfam" id="PF02810">
    <property type="entry name" value="SEC-C"/>
    <property type="match status" value="1"/>
</dbReference>
<dbReference type="SUPFAM" id="SSF103642">
    <property type="entry name" value="Sec-C motif"/>
    <property type="match status" value="1"/>
</dbReference>
<reference evidence="1 2" key="1">
    <citation type="submission" date="2017-07" db="EMBL/GenBank/DDBJ databases">
        <title>Tetzosporium hominis gen.nov. sp.nov.</title>
        <authorList>
            <person name="Tetz G."/>
            <person name="Tetz V."/>
        </authorList>
    </citation>
    <scope>NUCLEOTIDE SEQUENCE [LARGE SCALE GENOMIC DNA]</scope>
    <source>
        <strain evidence="1 2">VT-49</strain>
    </source>
</reference>
<proteinExistence type="predicted"/>
<dbReference type="InterPro" id="IPR004027">
    <property type="entry name" value="SEC_C_motif"/>
</dbReference>
<evidence type="ECO:0008006" key="3">
    <source>
        <dbReference type="Google" id="ProtNLM"/>
    </source>
</evidence>
<organism evidence="1 2">
    <name type="scientific">Tetzosporium hominis</name>
    <dbReference type="NCBI Taxonomy" id="2020506"/>
    <lineage>
        <taxon>Bacteria</taxon>
        <taxon>Bacillati</taxon>
        <taxon>Bacillota</taxon>
        <taxon>Bacilli</taxon>
        <taxon>Bacillales</taxon>
        <taxon>Caryophanaceae</taxon>
        <taxon>Tetzosporium</taxon>
    </lineage>
</organism>
<accession>A0A264W453</accession>
<dbReference type="Proteomes" id="UP000217065">
    <property type="component" value="Unassembled WGS sequence"/>
</dbReference>
<evidence type="ECO:0000313" key="2">
    <source>
        <dbReference type="Proteomes" id="UP000217065"/>
    </source>
</evidence>
<dbReference type="PANTHER" id="PTHR33747">
    <property type="entry name" value="UPF0225 PROTEIN SCO1677"/>
    <property type="match status" value="1"/>
</dbReference>
<comment type="caution">
    <text evidence="1">The sequence shown here is derived from an EMBL/GenBank/DDBJ whole genome shotgun (WGS) entry which is preliminary data.</text>
</comment>
<protein>
    <recommendedName>
        <fullName evidence="3">Rho termination factor N-terminal domain-containing protein</fullName>
    </recommendedName>
</protein>